<evidence type="ECO:0000259" key="1">
    <source>
        <dbReference type="Pfam" id="PF13472"/>
    </source>
</evidence>
<feature type="domain" description="SGNH hydrolase-type esterase" evidence="1">
    <location>
        <begin position="13"/>
        <end position="227"/>
    </location>
</feature>
<keyword evidence="3" id="KW-1185">Reference proteome</keyword>
<sequence>MSRVEPARGTLLVLGDSLAFHGPRGPHPSDEARLWPNVAAARFGATTELIAGLGWTARDAWWALTRDPRCWAALPRTRAVILAVGSMDTLPSPLPTALREAMRYLRPDGLRRRVRAGYRRLQPSLVRMLDGRPVALPPRLTVRYLEDCRAAIAALRPDLPVIAMLPSVHRAAEYALVHTGHARAVAAVRSWGARTDTPLIDLPTLVRGHLDAGSGNPDGLHWGWQAHQDVGVAVAELLTATAGRDRAVRLDDAVGARPIDVACAPDHGGSPPTAQRALG</sequence>
<dbReference type="RefSeq" id="WP_245856618.1">
    <property type="nucleotide sequence ID" value="NZ_CP022521.1"/>
</dbReference>
<dbReference type="NCBIfam" id="NF043016">
    <property type="entry name" value="DigluglyOctase"/>
    <property type="match status" value="1"/>
</dbReference>
<organism evidence="2 3">
    <name type="scientific">Actinoalloteichus hoggarensis</name>
    <dbReference type="NCBI Taxonomy" id="1470176"/>
    <lineage>
        <taxon>Bacteria</taxon>
        <taxon>Bacillati</taxon>
        <taxon>Actinomycetota</taxon>
        <taxon>Actinomycetes</taxon>
        <taxon>Pseudonocardiales</taxon>
        <taxon>Pseudonocardiaceae</taxon>
        <taxon>Actinoalloteichus</taxon>
    </lineage>
</organism>
<dbReference type="Proteomes" id="UP000204221">
    <property type="component" value="Chromosome"/>
</dbReference>
<accession>A0A221W0A1</accession>
<dbReference type="SUPFAM" id="SSF52266">
    <property type="entry name" value="SGNH hydrolase"/>
    <property type="match status" value="1"/>
</dbReference>
<dbReference type="InterPro" id="IPR036514">
    <property type="entry name" value="SGNH_hydro_sf"/>
</dbReference>
<dbReference type="InterPro" id="IPR050023">
    <property type="entry name" value="OctT"/>
</dbReference>
<dbReference type="Gene3D" id="3.40.50.1110">
    <property type="entry name" value="SGNH hydrolase"/>
    <property type="match status" value="1"/>
</dbReference>
<evidence type="ECO:0000313" key="2">
    <source>
        <dbReference type="EMBL" id="ASO19195.1"/>
    </source>
</evidence>
<dbReference type="AlphaFoldDB" id="A0A221W0A1"/>
<proteinExistence type="predicted"/>
<gene>
    <name evidence="2" type="ORF">AHOG_07750</name>
</gene>
<dbReference type="InterPro" id="IPR013830">
    <property type="entry name" value="SGNH_hydro"/>
</dbReference>
<dbReference type="EMBL" id="CP022521">
    <property type="protein sequence ID" value="ASO19195.1"/>
    <property type="molecule type" value="Genomic_DNA"/>
</dbReference>
<dbReference type="Pfam" id="PF13472">
    <property type="entry name" value="Lipase_GDSL_2"/>
    <property type="match status" value="1"/>
</dbReference>
<reference evidence="2 3" key="1">
    <citation type="submission" date="2017-07" db="EMBL/GenBank/DDBJ databases">
        <title>Complete genome sequence of Actinoalloteichus hoggarensis DSM 45943, type strain of Actinoalloteichus hoggarensis.</title>
        <authorList>
            <person name="Ruckert C."/>
            <person name="Nouioui I."/>
            <person name="Willmese J."/>
            <person name="van Wezel G."/>
            <person name="Klenk H.-P."/>
            <person name="Kalinowski J."/>
            <person name="Zotchev S.B."/>
        </authorList>
    </citation>
    <scope>NUCLEOTIDE SEQUENCE [LARGE SCALE GENOMIC DNA]</scope>
    <source>
        <strain evidence="2 3">DSM 45943</strain>
    </source>
</reference>
<protein>
    <recommendedName>
        <fullName evidence="1">SGNH hydrolase-type esterase domain-containing protein</fullName>
    </recommendedName>
</protein>
<name>A0A221W0A1_9PSEU</name>
<evidence type="ECO:0000313" key="3">
    <source>
        <dbReference type="Proteomes" id="UP000204221"/>
    </source>
</evidence>
<dbReference type="KEGG" id="ahg:AHOG_07750"/>